<feature type="domain" description="ABC transporter" evidence="11">
    <location>
        <begin position="12"/>
        <end position="253"/>
    </location>
</feature>
<dbReference type="Gene3D" id="3.40.50.300">
    <property type="entry name" value="P-loop containing nucleotide triphosphate hydrolases"/>
    <property type="match status" value="1"/>
</dbReference>
<dbReference type="EMBL" id="UWPJ01000026">
    <property type="protein sequence ID" value="VCU71390.1"/>
    <property type="molecule type" value="Genomic_DNA"/>
</dbReference>
<dbReference type="GO" id="GO:0005524">
    <property type="term" value="F:ATP binding"/>
    <property type="evidence" value="ECO:0007669"/>
    <property type="project" value="UniProtKB-KW"/>
</dbReference>
<evidence type="ECO:0000256" key="1">
    <source>
        <dbReference type="ARBA" id="ARBA00004417"/>
    </source>
</evidence>
<dbReference type="AlphaFoldDB" id="A0A3P4B705"/>
<proteinExistence type="predicted"/>
<dbReference type="SUPFAM" id="SSF52540">
    <property type="entry name" value="P-loop containing nucleoside triphosphate hydrolases"/>
    <property type="match status" value="1"/>
</dbReference>
<dbReference type="GO" id="GO:0016887">
    <property type="term" value="F:ATP hydrolysis activity"/>
    <property type="evidence" value="ECO:0007669"/>
    <property type="project" value="InterPro"/>
</dbReference>
<evidence type="ECO:0000256" key="3">
    <source>
        <dbReference type="ARBA" id="ARBA00022475"/>
    </source>
</evidence>
<dbReference type="Proteomes" id="UP000277294">
    <property type="component" value="Unassembled WGS sequence"/>
</dbReference>
<evidence type="ECO:0000256" key="5">
    <source>
        <dbReference type="ARBA" id="ARBA00022592"/>
    </source>
</evidence>
<name>A0A3P4B705_9BURK</name>
<dbReference type="InterPro" id="IPR005670">
    <property type="entry name" value="PstB-like"/>
</dbReference>
<keyword evidence="12" id="KW-0378">Hydrolase</keyword>
<accession>A0A3P4B705</accession>
<dbReference type="PROSITE" id="PS50893">
    <property type="entry name" value="ABC_TRANSPORTER_2"/>
    <property type="match status" value="1"/>
</dbReference>
<evidence type="ECO:0000259" key="11">
    <source>
        <dbReference type="PROSITE" id="PS50893"/>
    </source>
</evidence>
<dbReference type="InterPro" id="IPR027417">
    <property type="entry name" value="P-loop_NTPase"/>
</dbReference>
<protein>
    <submittedName>
        <fullName evidence="12">Phosphate import ATP-binding protein PstB</fullName>
        <ecNumber evidence="12">3.6.3.27</ecNumber>
    </submittedName>
</protein>
<evidence type="ECO:0000313" key="13">
    <source>
        <dbReference type="Proteomes" id="UP000277294"/>
    </source>
</evidence>
<keyword evidence="4" id="KW-0997">Cell inner membrane</keyword>
<evidence type="ECO:0000256" key="10">
    <source>
        <dbReference type="ARBA" id="ARBA00054713"/>
    </source>
</evidence>
<dbReference type="FunFam" id="3.40.50.300:FF:000132">
    <property type="entry name" value="Phosphate import ATP-binding protein PstB"/>
    <property type="match status" value="1"/>
</dbReference>
<evidence type="ECO:0000256" key="8">
    <source>
        <dbReference type="ARBA" id="ARBA00022967"/>
    </source>
</evidence>
<evidence type="ECO:0000256" key="4">
    <source>
        <dbReference type="ARBA" id="ARBA00022519"/>
    </source>
</evidence>
<evidence type="ECO:0000256" key="9">
    <source>
        <dbReference type="ARBA" id="ARBA00023136"/>
    </source>
</evidence>
<comment type="subcellular location">
    <subcellularLocation>
        <location evidence="1">Cell inner membrane</location>
        <topology evidence="1">Peripheral membrane protein</topology>
    </subcellularLocation>
</comment>
<organism evidence="12 13">
    <name type="scientific">Pigmentiphaga humi</name>
    <dbReference type="NCBI Taxonomy" id="2478468"/>
    <lineage>
        <taxon>Bacteria</taxon>
        <taxon>Pseudomonadati</taxon>
        <taxon>Pseudomonadota</taxon>
        <taxon>Betaproteobacteria</taxon>
        <taxon>Burkholderiales</taxon>
        <taxon>Alcaligenaceae</taxon>
        <taxon>Pigmentiphaga</taxon>
    </lineage>
</organism>
<dbReference type="SMART" id="SM00382">
    <property type="entry name" value="AAA"/>
    <property type="match status" value="1"/>
</dbReference>
<dbReference type="GO" id="GO:0035435">
    <property type="term" value="P:phosphate ion transmembrane transport"/>
    <property type="evidence" value="ECO:0007669"/>
    <property type="project" value="InterPro"/>
</dbReference>
<keyword evidence="8" id="KW-1278">Translocase</keyword>
<dbReference type="Pfam" id="PF00005">
    <property type="entry name" value="ABC_tran"/>
    <property type="match status" value="1"/>
</dbReference>
<dbReference type="GO" id="GO:0005886">
    <property type="term" value="C:plasma membrane"/>
    <property type="evidence" value="ECO:0007669"/>
    <property type="project" value="UniProtKB-SubCell"/>
</dbReference>
<evidence type="ECO:0000256" key="6">
    <source>
        <dbReference type="ARBA" id="ARBA00022741"/>
    </source>
</evidence>
<keyword evidence="2" id="KW-0813">Transport</keyword>
<dbReference type="InterPro" id="IPR003439">
    <property type="entry name" value="ABC_transporter-like_ATP-bd"/>
</dbReference>
<evidence type="ECO:0000256" key="2">
    <source>
        <dbReference type="ARBA" id="ARBA00022448"/>
    </source>
</evidence>
<evidence type="ECO:0000313" key="12">
    <source>
        <dbReference type="EMBL" id="VCU71390.1"/>
    </source>
</evidence>
<dbReference type="PANTHER" id="PTHR43423:SF3">
    <property type="entry name" value="PHOSPHATE IMPORT ATP-BINDING PROTEIN PSTB"/>
    <property type="match status" value="1"/>
</dbReference>
<keyword evidence="3" id="KW-1003">Cell membrane</keyword>
<keyword evidence="7 12" id="KW-0067">ATP-binding</keyword>
<dbReference type="CDD" id="cd03260">
    <property type="entry name" value="ABC_PstB_phosphate_transporter"/>
    <property type="match status" value="1"/>
</dbReference>
<dbReference type="NCBIfam" id="TIGR00972">
    <property type="entry name" value="3a0107s01c2"/>
    <property type="match status" value="1"/>
</dbReference>
<dbReference type="EC" id="3.6.3.27" evidence="12"/>
<dbReference type="InterPro" id="IPR017871">
    <property type="entry name" value="ABC_transporter-like_CS"/>
</dbReference>
<gene>
    <name evidence="12" type="primary">pstB</name>
    <name evidence="12" type="ORF">PIGHUM_03474</name>
</gene>
<dbReference type="PANTHER" id="PTHR43423">
    <property type="entry name" value="ABC TRANSPORTER I FAMILY MEMBER 17"/>
    <property type="match status" value="1"/>
</dbReference>
<dbReference type="GO" id="GO:0005315">
    <property type="term" value="F:phosphate transmembrane transporter activity"/>
    <property type="evidence" value="ECO:0007669"/>
    <property type="project" value="InterPro"/>
</dbReference>
<keyword evidence="5" id="KW-0592">Phosphate transport</keyword>
<dbReference type="OrthoDB" id="9802264at2"/>
<dbReference type="RefSeq" id="WP_124080895.1">
    <property type="nucleotide sequence ID" value="NZ_UWPJ01000026.1"/>
</dbReference>
<dbReference type="InterPro" id="IPR003593">
    <property type="entry name" value="AAA+_ATPase"/>
</dbReference>
<keyword evidence="6" id="KW-0547">Nucleotide-binding</keyword>
<comment type="function">
    <text evidence="10">Part of the ABC transporter complex PstSACB involved in phosphate import. Responsible for energy coupling to the transport system.</text>
</comment>
<keyword evidence="9" id="KW-0472">Membrane</keyword>
<sequence>MSTIAEIVNPKLEVKDLNFYYGKFHALRNVNMRIPEKKVTAFIGPSGCGKSTLLRTFNRMFELYPEQRAEGQINMDGENLLTSKMDISLIRAKVGMVFQKPTPFPMSIYDNIAFGVRLFENLSKGEMDERVEWALTKAALWEEVKTKLHQSGHSLSGGQQQRLCIARGIAIKPEVLLLDEPCSALDPISTAKIEELIAELKNDYTVVIVTHNMQQAARCSDYTAYMYLGELVEFGVTDQIFIKPAKKATEDYITGRFG</sequence>
<dbReference type="PROSITE" id="PS00211">
    <property type="entry name" value="ABC_TRANSPORTER_1"/>
    <property type="match status" value="1"/>
</dbReference>
<keyword evidence="13" id="KW-1185">Reference proteome</keyword>
<evidence type="ECO:0000256" key="7">
    <source>
        <dbReference type="ARBA" id="ARBA00022840"/>
    </source>
</evidence>
<reference evidence="12 13" key="1">
    <citation type="submission" date="2018-10" db="EMBL/GenBank/DDBJ databases">
        <authorList>
            <person name="Criscuolo A."/>
        </authorList>
    </citation>
    <scope>NUCLEOTIDE SEQUENCE [LARGE SCALE GENOMIC DNA]</scope>
    <source>
        <strain evidence="12">DnA1</strain>
    </source>
</reference>